<dbReference type="FunFam" id="3.50.30.30:FF:000045">
    <property type="entry name" value="Predicted protein"/>
    <property type="match status" value="1"/>
</dbReference>
<dbReference type="CDD" id="cd02121">
    <property type="entry name" value="PA_GCPII_like"/>
    <property type="match status" value="1"/>
</dbReference>
<comment type="caution">
    <text evidence="5">The sequence shown here is derived from an EMBL/GenBank/DDBJ whole genome shotgun (WGS) entry which is preliminary data.</text>
</comment>
<dbReference type="GO" id="GO:0004180">
    <property type="term" value="F:carboxypeptidase activity"/>
    <property type="evidence" value="ECO:0007669"/>
    <property type="project" value="TreeGrafter"/>
</dbReference>
<dbReference type="SUPFAM" id="SSF53187">
    <property type="entry name" value="Zn-dependent exopeptidases"/>
    <property type="match status" value="1"/>
</dbReference>
<evidence type="ECO:0000256" key="1">
    <source>
        <dbReference type="ARBA" id="ARBA00005634"/>
    </source>
</evidence>
<reference evidence="5" key="2">
    <citation type="submission" date="2020-11" db="EMBL/GenBank/DDBJ databases">
        <authorList>
            <person name="McCartney M.A."/>
            <person name="Auch B."/>
            <person name="Kono T."/>
            <person name="Mallez S."/>
            <person name="Becker A."/>
            <person name="Gohl D.M."/>
            <person name="Silverstein K.A.T."/>
            <person name="Koren S."/>
            <person name="Bechman K.B."/>
            <person name="Herman A."/>
            <person name="Abrahante J.E."/>
            <person name="Garbe J."/>
        </authorList>
    </citation>
    <scope>NUCLEOTIDE SEQUENCE</scope>
    <source>
        <strain evidence="5">Duluth1</strain>
        <tissue evidence="5">Whole animal</tissue>
    </source>
</reference>
<dbReference type="InterPro" id="IPR003137">
    <property type="entry name" value="PA_domain"/>
</dbReference>
<dbReference type="InterPro" id="IPR007484">
    <property type="entry name" value="Peptidase_M28"/>
</dbReference>
<dbReference type="FunFam" id="3.40.630.10:FF:000101">
    <property type="entry name" value="N-acetylated alpha-linked acidic dipeptidase like 1"/>
    <property type="match status" value="1"/>
</dbReference>
<dbReference type="Proteomes" id="UP000828390">
    <property type="component" value="Unassembled WGS sequence"/>
</dbReference>
<name>A0A9D4L7J0_DREPO</name>
<keyword evidence="2" id="KW-0812">Transmembrane</keyword>
<accession>A0A9D4L7J0</accession>
<dbReference type="PANTHER" id="PTHR10404">
    <property type="entry name" value="N-ACETYLATED-ALPHA-LINKED ACIDIC DIPEPTIDASE"/>
    <property type="match status" value="1"/>
</dbReference>
<dbReference type="Gene3D" id="3.40.630.10">
    <property type="entry name" value="Zn peptidases"/>
    <property type="match status" value="1"/>
</dbReference>
<protein>
    <submittedName>
        <fullName evidence="5">Uncharacterized protein</fullName>
    </submittedName>
</protein>
<dbReference type="AlphaFoldDB" id="A0A9D4L7J0"/>
<evidence type="ECO:0000259" key="3">
    <source>
        <dbReference type="Pfam" id="PF02225"/>
    </source>
</evidence>
<reference evidence="5" key="1">
    <citation type="journal article" date="2019" name="bioRxiv">
        <title>The Genome of the Zebra Mussel, Dreissena polymorpha: A Resource for Invasive Species Research.</title>
        <authorList>
            <person name="McCartney M.A."/>
            <person name="Auch B."/>
            <person name="Kono T."/>
            <person name="Mallez S."/>
            <person name="Zhang Y."/>
            <person name="Obille A."/>
            <person name="Becker A."/>
            <person name="Abrahante J.E."/>
            <person name="Garbe J."/>
            <person name="Badalamenti J.P."/>
            <person name="Herman A."/>
            <person name="Mangelson H."/>
            <person name="Liachko I."/>
            <person name="Sullivan S."/>
            <person name="Sone E.D."/>
            <person name="Koren S."/>
            <person name="Silverstein K.A.T."/>
            <person name="Beckman K.B."/>
            <person name="Gohl D.M."/>
        </authorList>
    </citation>
    <scope>NUCLEOTIDE SEQUENCE</scope>
    <source>
        <strain evidence="5">Duluth1</strain>
        <tissue evidence="5">Whole animal</tissue>
    </source>
</reference>
<keyword evidence="2" id="KW-0472">Membrane</keyword>
<keyword evidence="6" id="KW-1185">Reference proteome</keyword>
<dbReference type="InterPro" id="IPR046450">
    <property type="entry name" value="PA_dom_sf"/>
</dbReference>
<dbReference type="EMBL" id="JAIWYP010000003">
    <property type="protein sequence ID" value="KAH3852996.1"/>
    <property type="molecule type" value="Genomic_DNA"/>
</dbReference>
<evidence type="ECO:0000313" key="5">
    <source>
        <dbReference type="EMBL" id="KAH3852996.1"/>
    </source>
</evidence>
<dbReference type="Pfam" id="PF04389">
    <property type="entry name" value="Peptidase_M28"/>
    <property type="match status" value="1"/>
</dbReference>
<dbReference type="Pfam" id="PF02225">
    <property type="entry name" value="PA"/>
    <property type="match status" value="1"/>
</dbReference>
<sequence length="516" mass="58066">MYESMDPNSEKIFYKQKSASRCRCFILFGSAIAAFIIGILIGRYVACPDPKTEERREKYLRDEDTTIIEELMNSIDSENIRNNLKILTEKPHLAGDNNTDLGRMLQTRWLQDGLDHVTMTPYHVLLSYPNMSDLNYVELLDGNTTVYKSNLTEPILTPEEDKPGVVPPFNAYSAPGDIHGDLVYVNYARLEDFELLKSMNISVEGKIVFARYGKNYRGDKVHMAEQRKAIGVILFSDPADITNGDTSDVYPHDWWLPPSGAQRGTLLIGDGDPLSADYPAISSAYRAKVDQLYWLPSIPCHPIGYGIAVKLMEQLNGTVVPPEWRGKMNVTYRFGDGFVKPGWRAHIYVTTRNKNATIYNTVGIIRGEFEPDRYVILGNHRDAWVFGALDPSSGTAIMMEIVRVLGAMVKSGKWRPRRSIMFCSWGAEEYGLIGSTEWVEHYVKTLGFRAVAYLNVDIAVEGNFSFWAEGTPMLVNAVTMATKKVPNPNSTEVAAGRKSVYDTWFNTFPDDAKSKP</sequence>
<feature type="non-terminal residue" evidence="5">
    <location>
        <position position="516"/>
    </location>
</feature>
<organism evidence="5 6">
    <name type="scientific">Dreissena polymorpha</name>
    <name type="common">Zebra mussel</name>
    <name type="synonym">Mytilus polymorpha</name>
    <dbReference type="NCBI Taxonomy" id="45954"/>
    <lineage>
        <taxon>Eukaryota</taxon>
        <taxon>Metazoa</taxon>
        <taxon>Spiralia</taxon>
        <taxon>Lophotrochozoa</taxon>
        <taxon>Mollusca</taxon>
        <taxon>Bivalvia</taxon>
        <taxon>Autobranchia</taxon>
        <taxon>Heteroconchia</taxon>
        <taxon>Euheterodonta</taxon>
        <taxon>Imparidentia</taxon>
        <taxon>Neoheterodontei</taxon>
        <taxon>Myida</taxon>
        <taxon>Dreissenoidea</taxon>
        <taxon>Dreissenidae</taxon>
        <taxon>Dreissena</taxon>
    </lineage>
</organism>
<feature type="domain" description="PA" evidence="3">
    <location>
        <begin position="180"/>
        <end position="264"/>
    </location>
</feature>
<comment type="similarity">
    <text evidence="1">Belongs to the peptidase M28 family. M28B subfamily.</text>
</comment>
<dbReference type="PANTHER" id="PTHR10404:SF77">
    <property type="entry name" value="GLUTAMATE CARBOXYPEPTIDASE 2 HOMOLOG"/>
    <property type="match status" value="1"/>
</dbReference>
<dbReference type="InterPro" id="IPR039373">
    <property type="entry name" value="Peptidase_M28B"/>
</dbReference>
<gene>
    <name evidence="5" type="ORF">DPMN_095519</name>
</gene>
<feature type="domain" description="Peptidase M28" evidence="4">
    <location>
        <begin position="360"/>
        <end position="491"/>
    </location>
</feature>
<dbReference type="Gene3D" id="3.50.30.30">
    <property type="match status" value="1"/>
</dbReference>
<evidence type="ECO:0000313" key="6">
    <source>
        <dbReference type="Proteomes" id="UP000828390"/>
    </source>
</evidence>
<evidence type="ECO:0000256" key="2">
    <source>
        <dbReference type="SAM" id="Phobius"/>
    </source>
</evidence>
<feature type="transmembrane region" description="Helical" evidence="2">
    <location>
        <begin position="24"/>
        <end position="46"/>
    </location>
</feature>
<evidence type="ECO:0000259" key="4">
    <source>
        <dbReference type="Pfam" id="PF04389"/>
    </source>
</evidence>
<dbReference type="SUPFAM" id="SSF52025">
    <property type="entry name" value="PA domain"/>
    <property type="match status" value="1"/>
</dbReference>
<proteinExistence type="inferred from homology"/>
<keyword evidence="2" id="KW-1133">Transmembrane helix</keyword>